<proteinExistence type="predicted"/>
<dbReference type="OrthoDB" id="9823081at2"/>
<name>A0A5J6MPJ9_9PROT</name>
<gene>
    <name evidence="2" type="ORF">FRZ44_46260</name>
</gene>
<organism evidence="2 3">
    <name type="scientific">Hypericibacter terrae</name>
    <dbReference type="NCBI Taxonomy" id="2602015"/>
    <lineage>
        <taxon>Bacteria</taxon>
        <taxon>Pseudomonadati</taxon>
        <taxon>Pseudomonadota</taxon>
        <taxon>Alphaproteobacteria</taxon>
        <taxon>Rhodospirillales</taxon>
        <taxon>Dongiaceae</taxon>
        <taxon>Hypericibacter</taxon>
    </lineage>
</organism>
<keyword evidence="3" id="KW-1185">Reference proteome</keyword>
<evidence type="ECO:0000256" key="1">
    <source>
        <dbReference type="SAM" id="SignalP"/>
    </source>
</evidence>
<evidence type="ECO:0000313" key="2">
    <source>
        <dbReference type="EMBL" id="QEX19313.1"/>
    </source>
</evidence>
<dbReference type="RefSeq" id="WP_151179390.1">
    <property type="nucleotide sequence ID" value="NZ_CP042906.1"/>
</dbReference>
<dbReference type="Proteomes" id="UP000326202">
    <property type="component" value="Chromosome"/>
</dbReference>
<sequence>MLKFCASAWLAAMLLAVGAGSPAAAAGPGPGKADGTLRLDKAPTSLTQAYALEVVEIPEMRMPNSPERTITLILTDRPLPGRVDDMSAMEQAYNGQLRGLVIEIDPAAKTVVSGRTLIPQDELPQFFSMSGDSSGVELAGFTEDKAKGTITGKIKTTAPMEVVNFDNKPGPKTFSFNVVFNAALLPAPKLTSTIEGDQAKASEQGQTLKRFLQAVSDGNPDALKAVVTKDHPALSMLNPEGMGQIKEMIFADGNNVEGIYGLLTKIYVYGQTATALLRHPDGWSSYPLALEDGKWKMGF</sequence>
<keyword evidence="1" id="KW-0732">Signal</keyword>
<dbReference type="KEGG" id="htq:FRZ44_46260"/>
<protein>
    <submittedName>
        <fullName evidence="2">Uncharacterized protein</fullName>
    </submittedName>
</protein>
<feature type="chain" id="PRO_5023931947" evidence="1">
    <location>
        <begin position="26"/>
        <end position="299"/>
    </location>
</feature>
<dbReference type="EMBL" id="CP042906">
    <property type="protein sequence ID" value="QEX19313.1"/>
    <property type="molecule type" value="Genomic_DNA"/>
</dbReference>
<feature type="signal peptide" evidence="1">
    <location>
        <begin position="1"/>
        <end position="25"/>
    </location>
</feature>
<dbReference type="AlphaFoldDB" id="A0A5J6MPJ9"/>
<evidence type="ECO:0000313" key="3">
    <source>
        <dbReference type="Proteomes" id="UP000326202"/>
    </source>
</evidence>
<accession>A0A5J6MPJ9</accession>
<reference evidence="2 3" key="1">
    <citation type="submission" date="2019-08" db="EMBL/GenBank/DDBJ databases">
        <title>Hyperibacter terrae gen. nov., sp. nov. and Hyperibacter viscosus sp. nov., two new members in the family Rhodospirillaceae isolated from the rhizosphere of Hypericum perforatum.</title>
        <authorList>
            <person name="Noviana Z."/>
        </authorList>
    </citation>
    <scope>NUCLEOTIDE SEQUENCE [LARGE SCALE GENOMIC DNA]</scope>
    <source>
        <strain evidence="2 3">R5913</strain>
    </source>
</reference>